<sequence>MALDNDIRHREDGSVIQNVVLAPWQEKSMRSVIECAVGELPDGVIRSSRTVRAHASAAHETRT</sequence>
<proteinExistence type="predicted"/>
<reference evidence="1" key="1">
    <citation type="submission" date="2020-02" db="EMBL/GenBank/DDBJ databases">
        <authorList>
            <person name="Meier V. D."/>
        </authorList>
    </citation>
    <scope>NUCLEOTIDE SEQUENCE</scope>
    <source>
        <strain evidence="1">AVDCRST_MAG83</strain>
    </source>
</reference>
<protein>
    <submittedName>
        <fullName evidence="1">Uncharacterized protein</fullName>
    </submittedName>
</protein>
<organism evidence="1">
    <name type="scientific">uncultured Arthrobacter sp</name>
    <dbReference type="NCBI Taxonomy" id="114050"/>
    <lineage>
        <taxon>Bacteria</taxon>
        <taxon>Bacillati</taxon>
        <taxon>Actinomycetota</taxon>
        <taxon>Actinomycetes</taxon>
        <taxon>Micrococcales</taxon>
        <taxon>Micrococcaceae</taxon>
        <taxon>Arthrobacter</taxon>
        <taxon>environmental samples</taxon>
    </lineage>
</organism>
<dbReference type="AlphaFoldDB" id="A0A6J4J987"/>
<accession>A0A6J4J987</accession>
<gene>
    <name evidence="1" type="ORF">AVDCRST_MAG83-3364</name>
</gene>
<name>A0A6J4J987_9MICC</name>
<evidence type="ECO:0000313" key="1">
    <source>
        <dbReference type="EMBL" id="CAA9272452.1"/>
    </source>
</evidence>
<dbReference type="EMBL" id="CADCTE010000179">
    <property type="protein sequence ID" value="CAA9272452.1"/>
    <property type="molecule type" value="Genomic_DNA"/>
</dbReference>